<gene>
    <name evidence="5" type="ORF">Mgra_00002296</name>
</gene>
<comment type="subcellular location">
    <subcellularLocation>
        <location evidence="1">Nucleus</location>
    </subcellularLocation>
</comment>
<dbReference type="InterPro" id="IPR010997">
    <property type="entry name" value="HRDC-like_sf"/>
</dbReference>
<evidence type="ECO:0000256" key="3">
    <source>
        <dbReference type="ARBA" id="ARBA00025724"/>
    </source>
</evidence>
<reference evidence="5" key="1">
    <citation type="journal article" date="2020" name="Ecol. Evol.">
        <title>Genome structure and content of the rice root-knot nematode (Meloidogyne graminicola).</title>
        <authorList>
            <person name="Phan N.T."/>
            <person name="Danchin E.G.J."/>
            <person name="Klopp C."/>
            <person name="Perfus-Barbeoch L."/>
            <person name="Kozlowski D.K."/>
            <person name="Koutsovoulos G.D."/>
            <person name="Lopez-Roques C."/>
            <person name="Bouchez O."/>
            <person name="Zahm M."/>
            <person name="Besnard G."/>
            <person name="Bellafiore S."/>
        </authorList>
    </citation>
    <scope>NUCLEOTIDE SEQUENCE</scope>
    <source>
        <strain evidence="5">VN-18</strain>
    </source>
</reference>
<dbReference type="GO" id="GO:0006352">
    <property type="term" value="P:DNA-templated transcription initiation"/>
    <property type="evidence" value="ECO:0007669"/>
    <property type="project" value="InterPro"/>
</dbReference>
<dbReference type="Gene3D" id="1.20.1250.40">
    <property type="match status" value="1"/>
</dbReference>
<dbReference type="InterPro" id="IPR006590">
    <property type="entry name" value="RNA_pol_Rpb4/RPC9_core"/>
</dbReference>
<dbReference type="GO" id="GO:0000166">
    <property type="term" value="F:nucleotide binding"/>
    <property type="evidence" value="ECO:0007669"/>
    <property type="project" value="InterPro"/>
</dbReference>
<dbReference type="FunFam" id="1.20.1250.40:FF:000010">
    <property type="entry name" value="RNA Polymerase II (B) subunit"/>
    <property type="match status" value="1"/>
</dbReference>
<keyword evidence="6" id="KW-1185">Reference proteome</keyword>
<evidence type="ECO:0000313" key="6">
    <source>
        <dbReference type="Proteomes" id="UP000605970"/>
    </source>
</evidence>
<dbReference type="InterPro" id="IPR045222">
    <property type="entry name" value="Rpb4-like"/>
</dbReference>
<dbReference type="InterPro" id="IPR005574">
    <property type="entry name" value="Rpb4/RPC9"/>
</dbReference>
<dbReference type="GO" id="GO:0005634">
    <property type="term" value="C:nucleus"/>
    <property type="evidence" value="ECO:0007669"/>
    <property type="project" value="UniProtKB-SubCell"/>
</dbReference>
<dbReference type="Proteomes" id="UP000605970">
    <property type="component" value="Unassembled WGS sequence"/>
</dbReference>
<evidence type="ECO:0000256" key="1">
    <source>
        <dbReference type="ARBA" id="ARBA00004123"/>
    </source>
</evidence>
<feature type="domain" description="RNA polymerase Rpb4/RPC9 core" evidence="4">
    <location>
        <begin position="23"/>
        <end position="140"/>
    </location>
</feature>
<accession>A0A8S9ZXE5</accession>
<dbReference type="OrthoDB" id="2186918at2759"/>
<sequence>MSANKPTVEEQPEEDATELKFPKDFEVPGCDALMISEVFLLLDHRRKQSEQKEEIEDISEVFLKTLNYTRRLSKFKSRETIRSVRGIFAGKQNLHKFEVAQIANLCPETSEEAKALIPSQLLILWLSILWETRYNGKFFVKIGVQCIEGRLY</sequence>
<evidence type="ECO:0000256" key="2">
    <source>
        <dbReference type="ARBA" id="ARBA00023242"/>
    </source>
</evidence>
<dbReference type="PANTHER" id="PTHR21297">
    <property type="entry name" value="DNA-DIRECTED RNA POLYMERASE II"/>
    <property type="match status" value="1"/>
</dbReference>
<dbReference type="SUPFAM" id="SSF47819">
    <property type="entry name" value="HRDC-like"/>
    <property type="match status" value="1"/>
</dbReference>
<dbReference type="Pfam" id="PF03874">
    <property type="entry name" value="RNA_pol_Rpb4"/>
    <property type="match status" value="1"/>
</dbReference>
<dbReference type="GO" id="GO:0030880">
    <property type="term" value="C:RNA polymerase complex"/>
    <property type="evidence" value="ECO:0007669"/>
    <property type="project" value="InterPro"/>
</dbReference>
<keyword evidence="2" id="KW-0539">Nucleus</keyword>
<evidence type="ECO:0000313" key="5">
    <source>
        <dbReference type="EMBL" id="KAF7638321.1"/>
    </source>
</evidence>
<dbReference type="InterPro" id="IPR038324">
    <property type="entry name" value="Rpb4/RPC9_sf"/>
</dbReference>
<dbReference type="SMART" id="SM00657">
    <property type="entry name" value="RPOL4c"/>
    <property type="match status" value="1"/>
</dbReference>
<dbReference type="AlphaFoldDB" id="A0A8S9ZXE5"/>
<dbReference type="EMBL" id="JABEBT010000013">
    <property type="protein sequence ID" value="KAF7638321.1"/>
    <property type="molecule type" value="Genomic_DNA"/>
</dbReference>
<proteinExistence type="inferred from homology"/>
<organism evidence="5 6">
    <name type="scientific">Meloidogyne graminicola</name>
    <dbReference type="NCBI Taxonomy" id="189291"/>
    <lineage>
        <taxon>Eukaryota</taxon>
        <taxon>Metazoa</taxon>
        <taxon>Ecdysozoa</taxon>
        <taxon>Nematoda</taxon>
        <taxon>Chromadorea</taxon>
        <taxon>Rhabditida</taxon>
        <taxon>Tylenchina</taxon>
        <taxon>Tylenchomorpha</taxon>
        <taxon>Tylenchoidea</taxon>
        <taxon>Meloidogynidae</taxon>
        <taxon>Meloidogyninae</taxon>
        <taxon>Meloidogyne</taxon>
    </lineage>
</organism>
<comment type="similarity">
    <text evidence="3">Belongs to the eukaryotic RPB4 RNA polymerase subunit family.</text>
</comment>
<protein>
    <submittedName>
        <fullName evidence="5">RPOL4c domain-containing protein</fullName>
    </submittedName>
</protein>
<evidence type="ECO:0000259" key="4">
    <source>
        <dbReference type="SMART" id="SM00657"/>
    </source>
</evidence>
<comment type="caution">
    <text evidence="5">The sequence shown here is derived from an EMBL/GenBank/DDBJ whole genome shotgun (WGS) entry which is preliminary data.</text>
</comment>
<name>A0A8S9ZXE5_9BILA</name>